<keyword evidence="9" id="KW-1185">Reference proteome</keyword>
<dbReference type="AlphaFoldDB" id="A0A8T8LQN2"/>
<proteinExistence type="inferred from homology"/>
<evidence type="ECO:0000256" key="1">
    <source>
        <dbReference type="ARBA" id="ARBA00001974"/>
    </source>
</evidence>
<dbReference type="EMBL" id="CP073695">
    <property type="protein sequence ID" value="QUO49054.1"/>
    <property type="molecule type" value="Genomic_DNA"/>
</dbReference>
<comment type="cofactor">
    <cofactor evidence="1 6">
        <name>FAD</name>
        <dbReference type="ChEBI" id="CHEBI:57692"/>
    </cofactor>
</comment>
<protein>
    <recommendedName>
        <fullName evidence="6">Glycerol-3-phosphate dehydrogenase</fullName>
        <ecNumber evidence="6">1.1.5.3</ecNumber>
    </recommendedName>
</protein>
<dbReference type="SUPFAM" id="SSF54373">
    <property type="entry name" value="FAD-linked reductases, C-terminal domain"/>
    <property type="match status" value="1"/>
</dbReference>
<evidence type="ECO:0000256" key="6">
    <source>
        <dbReference type="RuleBase" id="RU361217"/>
    </source>
</evidence>
<dbReference type="PROSITE" id="PS00977">
    <property type="entry name" value="FAD_G3PDH_1"/>
    <property type="match status" value="1"/>
</dbReference>
<dbReference type="Gene3D" id="3.30.9.10">
    <property type="entry name" value="D-Amino Acid Oxidase, subunit A, domain 2"/>
    <property type="match status" value="1"/>
</dbReference>
<comment type="catalytic activity">
    <reaction evidence="6">
        <text>a quinone + sn-glycerol 3-phosphate = dihydroxyacetone phosphate + a quinol</text>
        <dbReference type="Rhea" id="RHEA:18977"/>
        <dbReference type="ChEBI" id="CHEBI:24646"/>
        <dbReference type="ChEBI" id="CHEBI:57597"/>
        <dbReference type="ChEBI" id="CHEBI:57642"/>
        <dbReference type="ChEBI" id="CHEBI:132124"/>
        <dbReference type="EC" id="1.1.5.3"/>
    </reaction>
</comment>
<feature type="domain" description="FAD dependent oxidoreductase" evidence="7">
    <location>
        <begin position="7"/>
        <end position="347"/>
    </location>
</feature>
<evidence type="ECO:0000313" key="9">
    <source>
        <dbReference type="Proteomes" id="UP000679341"/>
    </source>
</evidence>
<evidence type="ECO:0000313" key="8">
    <source>
        <dbReference type="EMBL" id="QUO49054.1"/>
    </source>
</evidence>
<dbReference type="InterPro" id="IPR000447">
    <property type="entry name" value="G3P_DH_FAD-dep"/>
</dbReference>
<evidence type="ECO:0000256" key="4">
    <source>
        <dbReference type="ARBA" id="ARBA00022827"/>
    </source>
</evidence>
<name>A0A8T8LQN2_9EURY</name>
<dbReference type="PANTHER" id="PTHR11985:SF15">
    <property type="entry name" value="GLYCEROL-3-PHOSPHATE DEHYDROGENASE, MITOCHONDRIAL"/>
    <property type="match status" value="1"/>
</dbReference>
<dbReference type="RefSeq" id="WP_017344559.1">
    <property type="nucleotide sequence ID" value="NZ_CP073695.1"/>
</dbReference>
<dbReference type="SUPFAM" id="SSF51905">
    <property type="entry name" value="FAD/NAD(P)-binding domain"/>
    <property type="match status" value="1"/>
</dbReference>
<dbReference type="OrthoDB" id="36306at2157"/>
<dbReference type="Proteomes" id="UP000679341">
    <property type="component" value="Chromosome"/>
</dbReference>
<dbReference type="InterPro" id="IPR006076">
    <property type="entry name" value="FAD-dep_OxRdtase"/>
</dbReference>
<accession>A0A8T8LQN2</accession>
<dbReference type="GO" id="GO:0009331">
    <property type="term" value="C:glycerol-3-phosphate dehydrogenase (FAD) complex"/>
    <property type="evidence" value="ECO:0007669"/>
    <property type="project" value="UniProtKB-UniRule"/>
</dbReference>
<dbReference type="Gene3D" id="3.50.50.60">
    <property type="entry name" value="FAD/NAD(P)-binding domain"/>
    <property type="match status" value="3"/>
</dbReference>
<dbReference type="KEGG" id="hss:J7656_06895"/>
<reference evidence="8 9" key="1">
    <citation type="submission" date="2021-03" db="EMBL/GenBank/DDBJ databases">
        <title>Halorubrum sodomense MBLA0099, Whole genome shotgun sequencing.</title>
        <authorList>
            <person name="Seo M.-J."/>
            <person name="Cho E.-S."/>
            <person name="Hwang C.Y."/>
        </authorList>
    </citation>
    <scope>NUCLEOTIDE SEQUENCE [LARGE SCALE GENOMIC DNA]</scope>
    <source>
        <strain evidence="8 9">MBLA0099</strain>
    </source>
</reference>
<dbReference type="GeneID" id="64827253"/>
<dbReference type="EC" id="1.1.5.3" evidence="6"/>
<dbReference type="PRINTS" id="PR01001">
    <property type="entry name" value="FADG3PDH"/>
</dbReference>
<gene>
    <name evidence="8" type="ORF">J7656_06895</name>
</gene>
<dbReference type="GO" id="GO:0004368">
    <property type="term" value="F:glycerol-3-phosphate dehydrogenase (quinone) activity"/>
    <property type="evidence" value="ECO:0007669"/>
    <property type="project" value="UniProtKB-EC"/>
</dbReference>
<evidence type="ECO:0000256" key="2">
    <source>
        <dbReference type="ARBA" id="ARBA00007330"/>
    </source>
</evidence>
<keyword evidence="3 6" id="KW-0285">Flavoprotein</keyword>
<dbReference type="Pfam" id="PF01266">
    <property type="entry name" value="DAO"/>
    <property type="match status" value="1"/>
</dbReference>
<evidence type="ECO:0000259" key="7">
    <source>
        <dbReference type="Pfam" id="PF01266"/>
    </source>
</evidence>
<dbReference type="GO" id="GO:0006072">
    <property type="term" value="P:glycerol-3-phosphate metabolic process"/>
    <property type="evidence" value="ECO:0007669"/>
    <property type="project" value="UniProtKB-UniRule"/>
</dbReference>
<evidence type="ECO:0000256" key="3">
    <source>
        <dbReference type="ARBA" id="ARBA00022630"/>
    </source>
</evidence>
<organism evidence="8 9">
    <name type="scientific">Halorubrum ruber</name>
    <dbReference type="NCBI Taxonomy" id="2982524"/>
    <lineage>
        <taxon>Archaea</taxon>
        <taxon>Methanobacteriati</taxon>
        <taxon>Methanobacteriota</taxon>
        <taxon>Stenosarchaea group</taxon>
        <taxon>Halobacteria</taxon>
        <taxon>Halobacteriales</taxon>
        <taxon>Haloferacaceae</taxon>
        <taxon>Halorubrum</taxon>
    </lineage>
</organism>
<keyword evidence="4" id="KW-0274">FAD</keyword>
<sequence length="410" mass="42821">MSGDPTVLVIGGGATGTGVARDLSMRGVDVALVDRGGLGSGTSGRSHGLLHSGARYAEADAEGARECIEENRTLRSIAGACVRDTGGLFVRLDGDDPDYLEEKLAACESLGIETERLDGDDAREAAPGLADEVEAAFRVPDGAIYPSRLVAANAADAERRGASVYPHAPVEDVTVRDGEVASVSVGGSVDATLSPDVVVNATGAWADSIAELAGVEVGMAPSRGVMVSVEYEGLGPVLNRCRDPDDGDIVVPHEGEVVLGTTSVPVSDPDDYETADWEVERSVEECAAMLPAVADAPTVRTWWGVRPLYEPDEAGQDRRGISRGFTLLDHERDGADGLYSVVGGKLTTYRQMAETTADRVCDRLGVEAACETADEPLAHADDPERLDELVAEYGGANPTDADVVDAPADD</sequence>
<keyword evidence="5 6" id="KW-0560">Oxidoreductase</keyword>
<evidence type="ECO:0000256" key="5">
    <source>
        <dbReference type="ARBA" id="ARBA00023002"/>
    </source>
</evidence>
<dbReference type="PANTHER" id="PTHR11985">
    <property type="entry name" value="GLYCEROL-3-PHOSPHATE DEHYDROGENASE"/>
    <property type="match status" value="1"/>
</dbReference>
<comment type="similarity">
    <text evidence="2 6">Belongs to the FAD-dependent glycerol-3-phosphate dehydrogenase family.</text>
</comment>
<dbReference type="PROSITE" id="PS00978">
    <property type="entry name" value="FAD_G3PDH_2"/>
    <property type="match status" value="1"/>
</dbReference>
<dbReference type="InterPro" id="IPR036188">
    <property type="entry name" value="FAD/NAD-bd_sf"/>
</dbReference>